<evidence type="ECO:0000259" key="4">
    <source>
        <dbReference type="Pfam" id="PF00188"/>
    </source>
</evidence>
<keyword evidence="3" id="KW-1133">Transmembrane helix</keyword>
<dbReference type="AlphaFoldDB" id="A0A9D1ZR21"/>
<dbReference type="SUPFAM" id="SSF55797">
    <property type="entry name" value="PR-1-like"/>
    <property type="match status" value="1"/>
</dbReference>
<dbReference type="InterPro" id="IPR035940">
    <property type="entry name" value="CAP_sf"/>
</dbReference>
<accession>A0A9D1ZR21</accession>
<dbReference type="InterPro" id="IPR009459">
    <property type="entry name" value="MucBP_dom"/>
</dbReference>
<dbReference type="Gene3D" id="3.40.33.10">
    <property type="entry name" value="CAP"/>
    <property type="match status" value="1"/>
</dbReference>
<evidence type="ECO:0000256" key="1">
    <source>
        <dbReference type="ARBA" id="ARBA00022737"/>
    </source>
</evidence>
<keyword evidence="3" id="KW-0472">Membrane</keyword>
<name>A0A9D1ZR21_9LACO</name>
<dbReference type="Pfam" id="PF06458">
    <property type="entry name" value="MucBP"/>
    <property type="match status" value="4"/>
</dbReference>
<dbReference type="EMBL" id="DXCM01000098">
    <property type="protein sequence ID" value="HIY93913.1"/>
    <property type="molecule type" value="Genomic_DNA"/>
</dbReference>
<evidence type="ECO:0000313" key="7">
    <source>
        <dbReference type="Proteomes" id="UP000824013"/>
    </source>
</evidence>
<feature type="domain" description="MucBP" evidence="5">
    <location>
        <begin position="238"/>
        <end position="297"/>
    </location>
</feature>
<feature type="domain" description="MucBP" evidence="5">
    <location>
        <begin position="446"/>
        <end position="507"/>
    </location>
</feature>
<keyword evidence="3" id="KW-0812">Transmembrane</keyword>
<dbReference type="PANTHER" id="PTHR31157:SF1">
    <property type="entry name" value="SCP DOMAIN-CONTAINING PROTEIN"/>
    <property type="match status" value="1"/>
</dbReference>
<dbReference type="CDD" id="cd05379">
    <property type="entry name" value="CAP_bacterial"/>
    <property type="match status" value="1"/>
</dbReference>
<proteinExistence type="predicted"/>
<dbReference type="Pfam" id="PF00188">
    <property type="entry name" value="CAP"/>
    <property type="match status" value="1"/>
</dbReference>
<evidence type="ECO:0000256" key="3">
    <source>
        <dbReference type="SAM" id="Phobius"/>
    </source>
</evidence>
<dbReference type="InterPro" id="IPR014044">
    <property type="entry name" value="CAP_dom"/>
</dbReference>
<feature type="compositionally biased region" description="Low complexity" evidence="2">
    <location>
        <begin position="199"/>
        <end position="234"/>
    </location>
</feature>
<feature type="region of interest" description="Disordered" evidence="2">
    <location>
        <begin position="199"/>
        <end position="235"/>
    </location>
</feature>
<evidence type="ECO:0000259" key="5">
    <source>
        <dbReference type="Pfam" id="PF06458"/>
    </source>
</evidence>
<gene>
    <name evidence="6" type="ORF">H9820_13350</name>
</gene>
<feature type="domain" description="SCP" evidence="4">
    <location>
        <begin position="605"/>
        <end position="731"/>
    </location>
</feature>
<feature type="domain" description="MucBP" evidence="5">
    <location>
        <begin position="375"/>
        <end position="435"/>
    </location>
</feature>
<keyword evidence="1" id="KW-0677">Repeat</keyword>
<protein>
    <submittedName>
        <fullName evidence="6">MucBP domain-containing protein</fullName>
    </submittedName>
</protein>
<evidence type="ECO:0000313" key="6">
    <source>
        <dbReference type="EMBL" id="HIY93913.1"/>
    </source>
</evidence>
<dbReference type="PANTHER" id="PTHR31157">
    <property type="entry name" value="SCP DOMAIN-CONTAINING PROTEIN"/>
    <property type="match status" value="1"/>
</dbReference>
<evidence type="ECO:0000256" key="2">
    <source>
        <dbReference type="SAM" id="MobiDB-lite"/>
    </source>
</evidence>
<sequence length="733" mass="79867">MNFKKQRLNKALEDKIYRVKLVHSKKGWLTVGLTFITLLGFTALGGKTVDASTTNNVAIAKAAKGNYVQLWSDVTSNGIHKTNRALGNGTAWKTAASVKGVDGETYLLVGGNEYANVKDMALQNETSSQGLLGVVHTRTDKKITRLYGDPTQGAKLITNRALGRDTYWKTDKKVVVNGETYYRVATNEWVKAEDAYLTGNSNNGSTETNQNNNNSGSTTGNTNHNNGGTTTPTTQKATIIVHHVKADGTKFGDDETFTREVGSIFDAQSRDTTGWMPEKMTQTITVHKGTNEVTFVYHQTKEGNIKVNYVDEKGNSIADSDNQSGYYGANVPVNAKDIDGYTLIGAKSQTVKVSENGNTVTFKYKKNAVTPKTATVTLNYLDAKGNVIRSATTTTAEVNTTRTFSAPTIGGYRLNGEASQSIKVNADNNVINFEYDKEIEPVQQSTITTRYVDANGTDIADPLVKKTDNAKPYTSKSKDVEGYTLDGDDTQTIKSVTGDKTLVFKYTKNATKAKAPLTIQLLSADTGYVVGNGIERREEIGKKVTVDAPDVLGYDIVGPTQQTVTISGKGGIYADTIVTFKYRRNETKMKQVISQLNAELYKIENEFRAEHNVPPLELNSDLQAGAEARAAQIVYGIDQQENFIGHEQPDGSDFRKEPHLAKYVYEHSGVGENIGMNGSDGKDISQWARHIFNTEIGDEEHADNALDPNYVAGGFAVGISSNGTVYGVQDFGM</sequence>
<reference evidence="6" key="1">
    <citation type="journal article" date="2021" name="PeerJ">
        <title>Extensive microbial diversity within the chicken gut microbiome revealed by metagenomics and culture.</title>
        <authorList>
            <person name="Gilroy R."/>
            <person name="Ravi A."/>
            <person name="Getino M."/>
            <person name="Pursley I."/>
            <person name="Horton D.L."/>
            <person name="Alikhan N.F."/>
            <person name="Baker D."/>
            <person name="Gharbi K."/>
            <person name="Hall N."/>
            <person name="Watson M."/>
            <person name="Adriaenssens E.M."/>
            <person name="Foster-Nyarko E."/>
            <person name="Jarju S."/>
            <person name="Secka A."/>
            <person name="Antonio M."/>
            <person name="Oren A."/>
            <person name="Chaudhuri R.R."/>
            <person name="La Ragione R."/>
            <person name="Hildebrand F."/>
            <person name="Pallen M.J."/>
        </authorList>
    </citation>
    <scope>NUCLEOTIDE SEQUENCE</scope>
    <source>
        <strain evidence="6">3204</strain>
    </source>
</reference>
<dbReference type="Gene3D" id="3.10.20.320">
    <property type="entry name" value="Putative peptidoglycan bound protein (lpxtg motif)"/>
    <property type="match status" value="4"/>
</dbReference>
<organism evidence="6 7">
    <name type="scientific">Candidatus Companilactobacillus pullicola</name>
    <dbReference type="NCBI Taxonomy" id="2838523"/>
    <lineage>
        <taxon>Bacteria</taxon>
        <taxon>Bacillati</taxon>
        <taxon>Bacillota</taxon>
        <taxon>Bacilli</taxon>
        <taxon>Lactobacillales</taxon>
        <taxon>Lactobacillaceae</taxon>
        <taxon>Companilactobacillus</taxon>
    </lineage>
</organism>
<feature type="domain" description="MucBP" evidence="5">
    <location>
        <begin position="304"/>
        <end position="365"/>
    </location>
</feature>
<reference evidence="6" key="2">
    <citation type="submission" date="2021-04" db="EMBL/GenBank/DDBJ databases">
        <authorList>
            <person name="Gilroy R."/>
        </authorList>
    </citation>
    <scope>NUCLEOTIDE SEQUENCE</scope>
    <source>
        <strain evidence="6">3204</strain>
    </source>
</reference>
<dbReference type="Proteomes" id="UP000824013">
    <property type="component" value="Unassembled WGS sequence"/>
</dbReference>
<feature type="transmembrane region" description="Helical" evidence="3">
    <location>
        <begin position="27"/>
        <end position="46"/>
    </location>
</feature>
<comment type="caution">
    <text evidence="6">The sequence shown here is derived from an EMBL/GenBank/DDBJ whole genome shotgun (WGS) entry which is preliminary data.</text>
</comment>